<evidence type="ECO:0000256" key="6">
    <source>
        <dbReference type="SAM" id="Phobius"/>
    </source>
</evidence>
<feature type="transmembrane region" description="Helical" evidence="6">
    <location>
        <begin position="6"/>
        <end position="29"/>
    </location>
</feature>
<dbReference type="EMBL" id="BAAAFA010000012">
    <property type="protein sequence ID" value="GAA0822971.1"/>
    <property type="molecule type" value="Genomic_DNA"/>
</dbReference>
<keyword evidence="2" id="KW-1003">Cell membrane</keyword>
<dbReference type="PANTHER" id="PTHR30086">
    <property type="entry name" value="ARGININE EXPORTER PROTEIN ARGO"/>
    <property type="match status" value="1"/>
</dbReference>
<gene>
    <name evidence="7" type="ORF">GCM10009111_32030</name>
</gene>
<protein>
    <submittedName>
        <fullName evidence="7">LysE family translocator</fullName>
    </submittedName>
</protein>
<feature type="transmembrane region" description="Helical" evidence="6">
    <location>
        <begin position="147"/>
        <end position="168"/>
    </location>
</feature>
<comment type="subcellular location">
    <subcellularLocation>
        <location evidence="1">Cell membrane</location>
        <topology evidence="1">Multi-pass membrane protein</topology>
    </subcellularLocation>
</comment>
<organism evidence="7 8">
    <name type="scientific">Colwellia asteriadis</name>
    <dbReference type="NCBI Taxonomy" id="517723"/>
    <lineage>
        <taxon>Bacteria</taxon>
        <taxon>Pseudomonadati</taxon>
        <taxon>Pseudomonadota</taxon>
        <taxon>Gammaproteobacteria</taxon>
        <taxon>Alteromonadales</taxon>
        <taxon>Colwelliaceae</taxon>
        <taxon>Colwellia</taxon>
    </lineage>
</organism>
<dbReference type="Pfam" id="PF01810">
    <property type="entry name" value="LysE"/>
    <property type="match status" value="1"/>
</dbReference>
<accession>A0ABN1LAL6</accession>
<sequence>MLDTTLLLLFIPTFFLVSITPGMCMTLAMTLGMSIGIRKTLWMMYGELLGVALVAIAAVIGVSAVMLEYPKIFSILKLIGASYLLYVGINMWRSRGKLALNKVNNEQQATKRLPLFNQGFITAIANPKGWAFMVSLLPPFINPQLTLAPQLAMLLAVIILSEFICMMIYATGGKTIGKVLTKGDNVKLMNKISGTLMVLVAVWLALS</sequence>
<evidence type="ECO:0000313" key="8">
    <source>
        <dbReference type="Proteomes" id="UP001500021"/>
    </source>
</evidence>
<reference evidence="7 8" key="1">
    <citation type="journal article" date="2019" name="Int. J. Syst. Evol. Microbiol.">
        <title>The Global Catalogue of Microorganisms (GCM) 10K type strain sequencing project: providing services to taxonomists for standard genome sequencing and annotation.</title>
        <authorList>
            <consortium name="The Broad Institute Genomics Platform"/>
            <consortium name="The Broad Institute Genome Sequencing Center for Infectious Disease"/>
            <person name="Wu L."/>
            <person name="Ma J."/>
        </authorList>
    </citation>
    <scope>NUCLEOTIDE SEQUENCE [LARGE SCALE GENOMIC DNA]</scope>
    <source>
        <strain evidence="7 8">JCM 15608</strain>
    </source>
</reference>
<keyword evidence="8" id="KW-1185">Reference proteome</keyword>
<evidence type="ECO:0000256" key="2">
    <source>
        <dbReference type="ARBA" id="ARBA00022475"/>
    </source>
</evidence>
<dbReference type="InterPro" id="IPR001123">
    <property type="entry name" value="LeuE-type"/>
</dbReference>
<evidence type="ECO:0000256" key="5">
    <source>
        <dbReference type="ARBA" id="ARBA00023136"/>
    </source>
</evidence>
<dbReference type="PANTHER" id="PTHR30086:SF5">
    <property type="entry name" value="HOMOGENTISATE EXPORT PROTEIN"/>
    <property type="match status" value="1"/>
</dbReference>
<keyword evidence="5 6" id="KW-0472">Membrane</keyword>
<dbReference type="RefSeq" id="WP_215979399.1">
    <property type="nucleotide sequence ID" value="NZ_BAAAFA010000012.1"/>
</dbReference>
<proteinExistence type="predicted"/>
<evidence type="ECO:0000256" key="4">
    <source>
        <dbReference type="ARBA" id="ARBA00022989"/>
    </source>
</evidence>
<keyword evidence="3 6" id="KW-0812">Transmembrane</keyword>
<evidence type="ECO:0000313" key="7">
    <source>
        <dbReference type="EMBL" id="GAA0822971.1"/>
    </source>
</evidence>
<evidence type="ECO:0000256" key="1">
    <source>
        <dbReference type="ARBA" id="ARBA00004651"/>
    </source>
</evidence>
<feature type="transmembrane region" description="Helical" evidence="6">
    <location>
        <begin position="72"/>
        <end position="92"/>
    </location>
</feature>
<feature type="transmembrane region" description="Helical" evidence="6">
    <location>
        <begin position="41"/>
        <end position="66"/>
    </location>
</feature>
<feature type="transmembrane region" description="Helical" evidence="6">
    <location>
        <begin position="120"/>
        <end position="141"/>
    </location>
</feature>
<dbReference type="PIRSF" id="PIRSF006324">
    <property type="entry name" value="LeuE"/>
    <property type="match status" value="1"/>
</dbReference>
<keyword evidence="4 6" id="KW-1133">Transmembrane helix</keyword>
<name>A0ABN1LAL6_9GAMM</name>
<evidence type="ECO:0000256" key="3">
    <source>
        <dbReference type="ARBA" id="ARBA00022692"/>
    </source>
</evidence>
<dbReference type="Proteomes" id="UP001500021">
    <property type="component" value="Unassembled WGS sequence"/>
</dbReference>
<feature type="transmembrane region" description="Helical" evidence="6">
    <location>
        <begin position="188"/>
        <end position="206"/>
    </location>
</feature>
<comment type="caution">
    <text evidence="7">The sequence shown here is derived from an EMBL/GenBank/DDBJ whole genome shotgun (WGS) entry which is preliminary data.</text>
</comment>